<feature type="chain" id="PRO_5042913841" evidence="1">
    <location>
        <begin position="18"/>
        <end position="335"/>
    </location>
</feature>
<evidence type="ECO:0000313" key="2">
    <source>
        <dbReference type="EMBL" id="GMR41326.1"/>
    </source>
</evidence>
<evidence type="ECO:0000313" key="3">
    <source>
        <dbReference type="Proteomes" id="UP001328107"/>
    </source>
</evidence>
<dbReference type="AlphaFoldDB" id="A0AAN4ZIA6"/>
<feature type="non-terminal residue" evidence="2">
    <location>
        <position position="1"/>
    </location>
</feature>
<protein>
    <submittedName>
        <fullName evidence="2">Uncharacterized protein</fullName>
    </submittedName>
</protein>
<gene>
    <name evidence="2" type="ORF">PMAYCL1PPCAC_11521</name>
</gene>
<accession>A0AAN4ZIA6</accession>
<name>A0AAN4ZIA6_9BILA</name>
<sequence>RHLFASLVSSIISLSSSSQMVVQLCPLAIRPELYITDERPPYGPLNAFIYTKSKPHVLLTSKKCCRRQREISLWIEGVAGQDTRNFHYAGSFNQAMYFYREKNSDFEPDLLIEWNVVNMRMQGIRAAEHPNVLFFHRQPYYLIRTGPEICQIRHFELHRPPINVNYKPLPLKNPMLLYKDGTLFILRKGSDERLLEASKNIVDIQHPLLNNECTAFVDADEPVIYVSLHSNAKLMIINAKSFGIQIVELGLGVDIRYASRGLLIFAEVFHTAPYTNLSFGQLEDRYWKVAKSLFNDTISLMYISANFESRKTTHQRPGQFASVRNLWDGQARIGE</sequence>
<proteinExistence type="predicted"/>
<dbReference type="Proteomes" id="UP001328107">
    <property type="component" value="Unassembled WGS sequence"/>
</dbReference>
<comment type="caution">
    <text evidence="2">The sequence shown here is derived from an EMBL/GenBank/DDBJ whole genome shotgun (WGS) entry which is preliminary data.</text>
</comment>
<feature type="signal peptide" evidence="1">
    <location>
        <begin position="1"/>
        <end position="17"/>
    </location>
</feature>
<keyword evidence="1" id="KW-0732">Signal</keyword>
<reference evidence="3" key="1">
    <citation type="submission" date="2022-10" db="EMBL/GenBank/DDBJ databases">
        <title>Genome assembly of Pristionchus species.</title>
        <authorList>
            <person name="Yoshida K."/>
            <person name="Sommer R.J."/>
        </authorList>
    </citation>
    <scope>NUCLEOTIDE SEQUENCE [LARGE SCALE GENOMIC DNA]</scope>
    <source>
        <strain evidence="3">RS5460</strain>
    </source>
</reference>
<evidence type="ECO:0000256" key="1">
    <source>
        <dbReference type="SAM" id="SignalP"/>
    </source>
</evidence>
<organism evidence="2 3">
    <name type="scientific">Pristionchus mayeri</name>
    <dbReference type="NCBI Taxonomy" id="1317129"/>
    <lineage>
        <taxon>Eukaryota</taxon>
        <taxon>Metazoa</taxon>
        <taxon>Ecdysozoa</taxon>
        <taxon>Nematoda</taxon>
        <taxon>Chromadorea</taxon>
        <taxon>Rhabditida</taxon>
        <taxon>Rhabditina</taxon>
        <taxon>Diplogasteromorpha</taxon>
        <taxon>Diplogasteroidea</taxon>
        <taxon>Neodiplogasteridae</taxon>
        <taxon>Pristionchus</taxon>
    </lineage>
</organism>
<dbReference type="EMBL" id="BTRK01000003">
    <property type="protein sequence ID" value="GMR41326.1"/>
    <property type="molecule type" value="Genomic_DNA"/>
</dbReference>
<keyword evidence="3" id="KW-1185">Reference proteome</keyword>